<organism evidence="1 2">
    <name type="scientific">Paramecium primaurelia</name>
    <dbReference type="NCBI Taxonomy" id="5886"/>
    <lineage>
        <taxon>Eukaryota</taxon>
        <taxon>Sar</taxon>
        <taxon>Alveolata</taxon>
        <taxon>Ciliophora</taxon>
        <taxon>Intramacronucleata</taxon>
        <taxon>Oligohymenophorea</taxon>
        <taxon>Peniculida</taxon>
        <taxon>Parameciidae</taxon>
        <taxon>Paramecium</taxon>
    </lineage>
</organism>
<name>A0A8S1LGX6_PARPR</name>
<dbReference type="Proteomes" id="UP000688137">
    <property type="component" value="Unassembled WGS sequence"/>
</dbReference>
<gene>
    <name evidence="1" type="ORF">PPRIM_AZ9-3.1.T0380046</name>
</gene>
<dbReference type="EMBL" id="CAJJDM010000037">
    <property type="protein sequence ID" value="CAD8065731.1"/>
    <property type="molecule type" value="Genomic_DNA"/>
</dbReference>
<proteinExistence type="predicted"/>
<evidence type="ECO:0000313" key="2">
    <source>
        <dbReference type="Proteomes" id="UP000688137"/>
    </source>
</evidence>
<evidence type="ECO:0000313" key="1">
    <source>
        <dbReference type="EMBL" id="CAD8065731.1"/>
    </source>
</evidence>
<comment type="caution">
    <text evidence="1">The sequence shown here is derived from an EMBL/GenBank/DDBJ whole genome shotgun (WGS) entry which is preliminary data.</text>
</comment>
<sequence length="252" mass="29435">MIPTCSNAYDYNNFKSNNGYPQIQTHHISPIKNILAPSRQEILIDILQSKFNGFIKEVELAKQKIIKVIKDCSENNIFTIQDKPINFDDYMNFIESNTKNYLNEIKNHHKLTINLITQESSEITHQSSSFDMQQMCDKCQVMVEKDLIQLDCFHCYHQKCVGDYIKIQISNNCKTLRCLNCQQKIKTSILRKFVPFQLIDKMFKEQLKSIKNSFLPNQIFSCKKPGCNYFCIRNHGVKGLIRCQICESLINN</sequence>
<protein>
    <recommendedName>
        <fullName evidence="3">RING-type domain-containing protein</fullName>
    </recommendedName>
</protein>
<dbReference type="AlphaFoldDB" id="A0A8S1LGX6"/>
<keyword evidence="2" id="KW-1185">Reference proteome</keyword>
<dbReference type="OMA" id="QINNSCK"/>
<reference evidence="1" key="1">
    <citation type="submission" date="2021-01" db="EMBL/GenBank/DDBJ databases">
        <authorList>
            <consortium name="Genoscope - CEA"/>
            <person name="William W."/>
        </authorList>
    </citation>
    <scope>NUCLEOTIDE SEQUENCE</scope>
</reference>
<accession>A0A8S1LGX6</accession>
<evidence type="ECO:0008006" key="3">
    <source>
        <dbReference type="Google" id="ProtNLM"/>
    </source>
</evidence>